<evidence type="ECO:0000256" key="1">
    <source>
        <dbReference type="SAM" id="Phobius"/>
    </source>
</evidence>
<organism evidence="2 3">
    <name type="scientific">Allochromatium humboldtianum</name>
    <dbReference type="NCBI Taxonomy" id="504901"/>
    <lineage>
        <taxon>Bacteria</taxon>
        <taxon>Pseudomonadati</taxon>
        <taxon>Pseudomonadota</taxon>
        <taxon>Gammaproteobacteria</taxon>
        <taxon>Chromatiales</taxon>
        <taxon>Chromatiaceae</taxon>
        <taxon>Allochromatium</taxon>
    </lineage>
</organism>
<feature type="transmembrane region" description="Helical" evidence="1">
    <location>
        <begin position="68"/>
        <end position="88"/>
    </location>
</feature>
<keyword evidence="1" id="KW-1133">Transmembrane helix</keyword>
<dbReference type="EMBL" id="JABZEO010000003">
    <property type="protein sequence ID" value="NVZ08895.1"/>
    <property type="molecule type" value="Genomic_DNA"/>
</dbReference>
<dbReference type="Proteomes" id="UP000592294">
    <property type="component" value="Unassembled WGS sequence"/>
</dbReference>
<name>A0A850R806_9GAMM</name>
<feature type="transmembrane region" description="Helical" evidence="1">
    <location>
        <begin position="150"/>
        <end position="167"/>
    </location>
</feature>
<dbReference type="RefSeq" id="WP_176975655.1">
    <property type="nucleotide sequence ID" value="NZ_JABZEO010000003.1"/>
</dbReference>
<evidence type="ECO:0000313" key="3">
    <source>
        <dbReference type="Proteomes" id="UP000592294"/>
    </source>
</evidence>
<feature type="transmembrane region" description="Helical" evidence="1">
    <location>
        <begin position="257"/>
        <end position="279"/>
    </location>
</feature>
<feature type="transmembrane region" description="Helical" evidence="1">
    <location>
        <begin position="118"/>
        <end position="138"/>
    </location>
</feature>
<proteinExistence type="predicted"/>
<comment type="caution">
    <text evidence="2">The sequence shown here is derived from an EMBL/GenBank/DDBJ whole genome shotgun (WGS) entry which is preliminary data.</text>
</comment>
<sequence>MSSEGFSEFAKARPYKGLIESASKSESAPAPRIRWRLAFLRAIIWSLIGMIYAPLFIGLLSLARGAELGVFSYVLAAALAGGAGAVLYGARELALISTVIGAATGVALLILMPGQATLTNAVVIASILAATIGLTLSFPRRCTRHVPGKLLAGLLTGALVGAVLAIAEPLHSAPFSTFSTVLFLASVNGILYAGTVRGWIRLSRRIGLESRPCDLIEATTMAILAAIAAGSVWMVVAPLMGLDPGFWQLASLSMHDAMAPAFMGGLLGGAMAGLLLELFRFPWVHDV</sequence>
<keyword evidence="3" id="KW-1185">Reference proteome</keyword>
<feature type="transmembrane region" description="Helical" evidence="1">
    <location>
        <begin position="93"/>
        <end position="112"/>
    </location>
</feature>
<protein>
    <submittedName>
        <fullName evidence="2">Uncharacterized protein</fullName>
    </submittedName>
</protein>
<keyword evidence="1" id="KW-0812">Transmembrane</keyword>
<feature type="transmembrane region" description="Helical" evidence="1">
    <location>
        <begin position="42"/>
        <end position="62"/>
    </location>
</feature>
<feature type="transmembrane region" description="Helical" evidence="1">
    <location>
        <begin position="173"/>
        <end position="194"/>
    </location>
</feature>
<evidence type="ECO:0000313" key="2">
    <source>
        <dbReference type="EMBL" id="NVZ08895.1"/>
    </source>
</evidence>
<accession>A0A850R806</accession>
<feature type="transmembrane region" description="Helical" evidence="1">
    <location>
        <begin position="215"/>
        <end position="237"/>
    </location>
</feature>
<reference evidence="2 3" key="1">
    <citation type="submission" date="2020-06" db="EMBL/GenBank/DDBJ databases">
        <title>Whole-genome sequence of Allochromatium humboldtianum DSM 21881, type strain.</title>
        <authorList>
            <person name="Kyndt J.A."/>
            <person name="Meyer T.E."/>
        </authorList>
    </citation>
    <scope>NUCLEOTIDE SEQUENCE [LARGE SCALE GENOMIC DNA]</scope>
    <source>
        <strain evidence="2 3">DSM 21881</strain>
    </source>
</reference>
<gene>
    <name evidence="2" type="ORF">HW932_06435</name>
</gene>
<dbReference type="AlphaFoldDB" id="A0A850R806"/>
<keyword evidence="1" id="KW-0472">Membrane</keyword>